<dbReference type="SUPFAM" id="SSF47661">
    <property type="entry name" value="t-snare proteins"/>
    <property type="match status" value="1"/>
</dbReference>
<evidence type="ECO:0000256" key="2">
    <source>
        <dbReference type="SAM" id="MobiDB-lite"/>
    </source>
</evidence>
<reference evidence="6" key="1">
    <citation type="submission" date="2025-08" db="UniProtKB">
        <authorList>
            <consortium name="RefSeq"/>
        </authorList>
    </citation>
    <scope>IDENTIFICATION</scope>
    <source>
        <tissue evidence="6">Gonads</tissue>
    </source>
</reference>
<feature type="transmembrane region" description="Helical" evidence="3">
    <location>
        <begin position="227"/>
        <end position="247"/>
    </location>
</feature>
<dbReference type="InterPro" id="IPR045242">
    <property type="entry name" value="Syntaxin"/>
</dbReference>
<organism evidence="5 6">
    <name type="scientific">Sitophilus oryzae</name>
    <name type="common">Rice weevil</name>
    <name type="synonym">Curculio oryzae</name>
    <dbReference type="NCBI Taxonomy" id="7048"/>
    <lineage>
        <taxon>Eukaryota</taxon>
        <taxon>Metazoa</taxon>
        <taxon>Ecdysozoa</taxon>
        <taxon>Arthropoda</taxon>
        <taxon>Hexapoda</taxon>
        <taxon>Insecta</taxon>
        <taxon>Pterygota</taxon>
        <taxon>Neoptera</taxon>
        <taxon>Endopterygota</taxon>
        <taxon>Coleoptera</taxon>
        <taxon>Polyphaga</taxon>
        <taxon>Cucujiformia</taxon>
        <taxon>Curculionidae</taxon>
        <taxon>Dryophthorinae</taxon>
        <taxon>Sitophilus</taxon>
    </lineage>
</organism>
<dbReference type="InParanoid" id="A0A6J2YTH4"/>
<dbReference type="PANTHER" id="PTHR19957:SF139">
    <property type="entry name" value="SYNTAXIN-17"/>
    <property type="match status" value="1"/>
</dbReference>
<evidence type="ECO:0000256" key="1">
    <source>
        <dbReference type="ARBA" id="ARBA00009063"/>
    </source>
</evidence>
<dbReference type="Proteomes" id="UP000504635">
    <property type="component" value="Unplaced"/>
</dbReference>
<dbReference type="GO" id="GO:0031201">
    <property type="term" value="C:SNARE complex"/>
    <property type="evidence" value="ECO:0007669"/>
    <property type="project" value="TreeGrafter"/>
</dbReference>
<dbReference type="InterPro" id="IPR059001">
    <property type="entry name" value="STX17_N"/>
</dbReference>
<dbReference type="FunCoup" id="A0A6J2YTH4">
    <property type="interactions" value="1783"/>
</dbReference>
<dbReference type="Gene3D" id="1.20.5.110">
    <property type="match status" value="1"/>
</dbReference>
<dbReference type="GO" id="GO:0006906">
    <property type="term" value="P:vesicle fusion"/>
    <property type="evidence" value="ECO:0007669"/>
    <property type="project" value="TreeGrafter"/>
</dbReference>
<proteinExistence type="inferred from homology"/>
<keyword evidence="3" id="KW-0812">Transmembrane</keyword>
<keyword evidence="3" id="KW-0472">Membrane</keyword>
<accession>A0A6J2YTH4</accession>
<feature type="compositionally biased region" description="Low complexity" evidence="2">
    <location>
        <begin position="289"/>
        <end position="301"/>
    </location>
</feature>
<dbReference type="PANTHER" id="PTHR19957">
    <property type="entry name" value="SYNTAXIN"/>
    <property type="match status" value="1"/>
</dbReference>
<dbReference type="AlphaFoldDB" id="A0A6J2YTH4"/>
<dbReference type="GeneID" id="115890102"/>
<name>A0A6J2YTH4_SITOR</name>
<gene>
    <name evidence="6" type="primary">LOC115890102</name>
</gene>
<feature type="domain" description="T-SNARE coiled-coil homology" evidence="4">
    <location>
        <begin position="160"/>
        <end position="222"/>
    </location>
</feature>
<dbReference type="GO" id="GO:0000149">
    <property type="term" value="F:SNARE binding"/>
    <property type="evidence" value="ECO:0007669"/>
    <property type="project" value="TreeGrafter"/>
</dbReference>
<dbReference type="RefSeq" id="XP_030766105.1">
    <property type="nucleotide sequence ID" value="XM_030910245.1"/>
</dbReference>
<dbReference type="GO" id="GO:0000421">
    <property type="term" value="C:autophagosome membrane"/>
    <property type="evidence" value="ECO:0007669"/>
    <property type="project" value="TreeGrafter"/>
</dbReference>
<keyword evidence="3" id="KW-1133">Transmembrane helix</keyword>
<dbReference type="GO" id="GO:0048278">
    <property type="term" value="P:vesicle docking"/>
    <property type="evidence" value="ECO:0007669"/>
    <property type="project" value="TreeGrafter"/>
</dbReference>
<evidence type="ECO:0000256" key="3">
    <source>
        <dbReference type="SAM" id="Phobius"/>
    </source>
</evidence>
<sequence length="307" mass="34492">MKQYKMATISSPSVIKQPLRNLEIPLSKFSEEVIPHHQKILEQHKNYINKLISVGNVEQLSREIIDKKRVIKQLRDLLYELDTLRTQVEDSDLDSFDNRTMPLRTSILKLTKTYQDLEKAGNKLIHKNDSSPEESLNERVNPFEGASHLQIAESVHALKLKQKQERLDRVQEIQKDTEDLHAIYRDIHGMVQVQGDQVTQVEETTTNTEQNVNQGFMDVVKAHKINAVAYPATGAFVGSLLAGPIGLLAGLKVGSIAAVGCAFAGYASGKFIKKRMDEDQSNESEHVVNNENNENHTVVTNGGKKNM</sequence>
<evidence type="ECO:0000313" key="5">
    <source>
        <dbReference type="Proteomes" id="UP000504635"/>
    </source>
</evidence>
<evidence type="ECO:0000313" key="6">
    <source>
        <dbReference type="RefSeq" id="XP_030766105.1"/>
    </source>
</evidence>
<evidence type="ECO:0000259" key="4">
    <source>
        <dbReference type="PROSITE" id="PS50192"/>
    </source>
</evidence>
<feature type="region of interest" description="Disordered" evidence="2">
    <location>
        <begin position="280"/>
        <end position="307"/>
    </location>
</feature>
<dbReference type="GO" id="GO:0005886">
    <property type="term" value="C:plasma membrane"/>
    <property type="evidence" value="ECO:0007669"/>
    <property type="project" value="TreeGrafter"/>
</dbReference>
<dbReference type="InterPro" id="IPR000727">
    <property type="entry name" value="T_SNARE_dom"/>
</dbReference>
<dbReference type="GO" id="GO:0005484">
    <property type="term" value="F:SNAP receptor activity"/>
    <property type="evidence" value="ECO:0007669"/>
    <property type="project" value="TreeGrafter"/>
</dbReference>
<dbReference type="KEGG" id="soy:115890102"/>
<dbReference type="GO" id="GO:0006887">
    <property type="term" value="P:exocytosis"/>
    <property type="evidence" value="ECO:0007669"/>
    <property type="project" value="TreeGrafter"/>
</dbReference>
<protein>
    <submittedName>
        <fullName evidence="6">Syntaxin-17</fullName>
    </submittedName>
</protein>
<keyword evidence="5" id="KW-1185">Reference proteome</keyword>
<comment type="similarity">
    <text evidence="1">Belongs to the syntaxin family.</text>
</comment>
<dbReference type="PROSITE" id="PS50192">
    <property type="entry name" value="T_SNARE"/>
    <property type="match status" value="1"/>
</dbReference>
<feature type="transmembrane region" description="Helical" evidence="3">
    <location>
        <begin position="253"/>
        <end position="272"/>
    </location>
</feature>
<dbReference type="GO" id="GO:0012505">
    <property type="term" value="C:endomembrane system"/>
    <property type="evidence" value="ECO:0007669"/>
    <property type="project" value="TreeGrafter"/>
</dbReference>
<dbReference type="GO" id="GO:0006886">
    <property type="term" value="P:intracellular protein transport"/>
    <property type="evidence" value="ECO:0007669"/>
    <property type="project" value="TreeGrafter"/>
</dbReference>
<dbReference type="OrthoDB" id="10035606at2759"/>
<dbReference type="InterPro" id="IPR010989">
    <property type="entry name" value="SNARE"/>
</dbReference>
<dbReference type="Pfam" id="PF26585">
    <property type="entry name" value="STX17_N"/>
    <property type="match status" value="1"/>
</dbReference>